<evidence type="ECO:0000256" key="3">
    <source>
        <dbReference type="ARBA" id="ARBA00023054"/>
    </source>
</evidence>
<feature type="compositionally biased region" description="Polar residues" evidence="4">
    <location>
        <begin position="79"/>
        <end position="88"/>
    </location>
</feature>
<sequence>MILYSYLCFITGAESTGQGGFQVTPNILMHLNPKRRNGSWHHLVKRWSSKPKLCYVHRPGSIVIAIKTPPTFVPKLLPSPSTNNQSSRSRAKLSKQGRNYRVVLVAKCRRPVTKMGPTTYARPSKINLVRYEKLVTLGHFKLDFSDVCPESDSGNAARETSPLDASNSMVPTKAPTVADITAAGVDNFDSWLSFKLRALNTDENVFGSYIKGILEGEETLEDKTEALEGILSEMIVGAHHNVKLDHCREILDKWKKLSPTEKSVDDENAKGGDDMDVRLAKLLESQPRPTTVQRTYTEEERKIREAILAQYSQMSDEEESGVGNEAEPKENGMMKNTNASVVQQAEKEKREKSKLDSQKKKDKDKEDR</sequence>
<feature type="compositionally biased region" description="Basic and acidic residues" evidence="4">
    <location>
        <begin position="345"/>
        <end position="368"/>
    </location>
</feature>
<dbReference type="InterPro" id="IPR058771">
    <property type="entry name" value="PWI_CCDC43"/>
</dbReference>
<organism evidence="6">
    <name type="scientific">Timema californicum</name>
    <name type="common">California timema</name>
    <name type="synonym">Walking stick</name>
    <dbReference type="NCBI Taxonomy" id="61474"/>
    <lineage>
        <taxon>Eukaryota</taxon>
        <taxon>Metazoa</taxon>
        <taxon>Ecdysozoa</taxon>
        <taxon>Arthropoda</taxon>
        <taxon>Hexapoda</taxon>
        <taxon>Insecta</taxon>
        <taxon>Pterygota</taxon>
        <taxon>Neoptera</taxon>
        <taxon>Polyneoptera</taxon>
        <taxon>Phasmatodea</taxon>
        <taxon>Timematodea</taxon>
        <taxon>Timematoidea</taxon>
        <taxon>Timematidae</taxon>
        <taxon>Timema</taxon>
    </lineage>
</organism>
<dbReference type="Pfam" id="PF26091">
    <property type="entry name" value="PWI_CCDC43"/>
    <property type="match status" value="1"/>
</dbReference>
<feature type="region of interest" description="Disordered" evidence="4">
    <location>
        <begin position="311"/>
        <end position="368"/>
    </location>
</feature>
<feature type="region of interest" description="Disordered" evidence="4">
    <location>
        <begin position="76"/>
        <end position="95"/>
    </location>
</feature>
<protein>
    <recommendedName>
        <fullName evidence="2">Coiled-coil domain-containing protein 43</fullName>
    </recommendedName>
</protein>
<evidence type="ECO:0000256" key="2">
    <source>
        <dbReference type="ARBA" id="ARBA00016648"/>
    </source>
</evidence>
<dbReference type="EMBL" id="OE179568">
    <property type="protein sequence ID" value="CAD7569173.1"/>
    <property type="molecule type" value="Genomic_DNA"/>
</dbReference>
<evidence type="ECO:0000259" key="5">
    <source>
        <dbReference type="Pfam" id="PF26091"/>
    </source>
</evidence>
<keyword evidence="3" id="KW-0175">Coiled coil</keyword>
<feature type="region of interest" description="Disordered" evidence="4">
    <location>
        <begin position="151"/>
        <end position="170"/>
    </location>
</feature>
<dbReference type="AlphaFoldDB" id="A0A7R9IYD7"/>
<name>A0A7R9IYD7_TIMCA</name>
<proteinExistence type="inferred from homology"/>
<evidence type="ECO:0000256" key="4">
    <source>
        <dbReference type="SAM" id="MobiDB-lite"/>
    </source>
</evidence>
<dbReference type="PANTHER" id="PTHR31684">
    <property type="entry name" value="COILED-COIL DOMAIN-CONTAINING PROTEIN 43"/>
    <property type="match status" value="1"/>
</dbReference>
<evidence type="ECO:0000256" key="1">
    <source>
        <dbReference type="ARBA" id="ARBA00005305"/>
    </source>
</evidence>
<evidence type="ECO:0000313" key="6">
    <source>
        <dbReference type="EMBL" id="CAD7569173.1"/>
    </source>
</evidence>
<feature type="compositionally biased region" description="Polar residues" evidence="4">
    <location>
        <begin position="334"/>
        <end position="343"/>
    </location>
</feature>
<dbReference type="PANTHER" id="PTHR31684:SF2">
    <property type="entry name" value="COILED-COIL DOMAIN-CONTAINING PROTEIN 43"/>
    <property type="match status" value="1"/>
</dbReference>
<gene>
    <name evidence="6" type="ORF">TCMB3V08_LOCUS1918</name>
</gene>
<feature type="domain" description="CCDC43 PWI-like" evidence="5">
    <location>
        <begin position="184"/>
        <end position="258"/>
    </location>
</feature>
<dbReference type="InterPro" id="IPR037666">
    <property type="entry name" value="CCDC43"/>
</dbReference>
<comment type="similarity">
    <text evidence="1">Belongs to the CCDC43 family.</text>
</comment>
<reference evidence="6" key="1">
    <citation type="submission" date="2020-11" db="EMBL/GenBank/DDBJ databases">
        <authorList>
            <person name="Tran Van P."/>
        </authorList>
    </citation>
    <scope>NUCLEOTIDE SEQUENCE</scope>
</reference>
<accession>A0A7R9IYD7</accession>